<evidence type="ECO:0000256" key="6">
    <source>
        <dbReference type="ARBA" id="ARBA00023315"/>
    </source>
</evidence>
<dbReference type="SMART" id="SM00563">
    <property type="entry name" value="PlsC"/>
    <property type="match status" value="1"/>
</dbReference>
<protein>
    <recommendedName>
        <fullName evidence="7">1-acyl-sn-glycerol-3-phosphate acyltransferase</fullName>
        <ecNumber evidence="7">2.3.1.51</ecNumber>
    </recommendedName>
</protein>
<keyword evidence="10" id="KW-1185">Reference proteome</keyword>
<sequence>MKLFRNIPNGIRLFRSVGIFNKHMKDIAAAREAGDNEKERELIAYWTALWVDRVIDIFDLTVNISGKENVPDNGPCVFISNHEGYGDIVVLFKALEGRQIGFIAKDALENVPYFGKWIKAIRGVFIKRGNTREALKSIQAGVDTLKDGFSLVIFPEGTRSRGPRMAEFKAGSFKLATKAKVPIVPITINGSYDLFETRSIITGGAVIDVVIHPAIDTASLDRHQIANITHEVDNTIRTTLTQLIEKREAAAKEKE</sequence>
<evidence type="ECO:0000256" key="4">
    <source>
        <dbReference type="ARBA" id="ARBA00022679"/>
    </source>
</evidence>
<dbReference type="STRING" id="1776384.GCA_900086585_00726"/>
<evidence type="ECO:0000256" key="5">
    <source>
        <dbReference type="ARBA" id="ARBA00023098"/>
    </source>
</evidence>
<comment type="similarity">
    <text evidence="2 7">Belongs to the 1-acyl-sn-glycerol-3-phosphate acyltransferase family.</text>
</comment>
<comment type="domain">
    <text evidence="7">The HXXXXD motif is essential for acyltransferase activity and may constitute the binding site for the phosphate moiety of the glycerol-3-phosphate.</text>
</comment>
<dbReference type="Proteomes" id="UP000284841">
    <property type="component" value="Unassembled WGS sequence"/>
</dbReference>
<keyword evidence="7" id="KW-0594">Phospholipid biosynthesis</keyword>
<evidence type="ECO:0000256" key="7">
    <source>
        <dbReference type="RuleBase" id="RU361267"/>
    </source>
</evidence>
<dbReference type="CDD" id="cd07989">
    <property type="entry name" value="LPLAT_AGPAT-like"/>
    <property type="match status" value="1"/>
</dbReference>
<reference evidence="9 10" key="1">
    <citation type="submission" date="2018-08" db="EMBL/GenBank/DDBJ databases">
        <title>A genome reference for cultivated species of the human gut microbiota.</title>
        <authorList>
            <person name="Zou Y."/>
            <person name="Xue W."/>
            <person name="Luo G."/>
        </authorList>
    </citation>
    <scope>NUCLEOTIDE SEQUENCE [LARGE SCALE GENOMIC DNA]</scope>
    <source>
        <strain evidence="9 10">AM07-24</strain>
    </source>
</reference>
<dbReference type="PANTHER" id="PTHR10434:SF64">
    <property type="entry name" value="1-ACYL-SN-GLYCEROL-3-PHOSPHATE ACYLTRANSFERASE-RELATED"/>
    <property type="match status" value="1"/>
</dbReference>
<keyword evidence="3 7" id="KW-0444">Lipid biosynthesis</keyword>
<evidence type="ECO:0000256" key="2">
    <source>
        <dbReference type="ARBA" id="ARBA00008655"/>
    </source>
</evidence>
<comment type="caution">
    <text evidence="9">The sequence shown here is derived from an EMBL/GenBank/DDBJ whole genome shotgun (WGS) entry which is preliminary data.</text>
</comment>
<dbReference type="EMBL" id="QRMS01000003">
    <property type="protein sequence ID" value="RHJ87256.1"/>
    <property type="molecule type" value="Genomic_DNA"/>
</dbReference>
<dbReference type="SUPFAM" id="SSF69593">
    <property type="entry name" value="Glycerol-3-phosphate (1)-acyltransferase"/>
    <property type="match status" value="1"/>
</dbReference>
<comment type="pathway">
    <text evidence="1">Lipid metabolism.</text>
</comment>
<dbReference type="EC" id="2.3.1.51" evidence="7"/>
<evidence type="ECO:0000313" key="9">
    <source>
        <dbReference type="EMBL" id="RHJ87256.1"/>
    </source>
</evidence>
<keyword evidence="5 7" id="KW-0443">Lipid metabolism</keyword>
<keyword evidence="6 7" id="KW-0012">Acyltransferase</keyword>
<dbReference type="InterPro" id="IPR002123">
    <property type="entry name" value="Plipid/glycerol_acylTrfase"/>
</dbReference>
<evidence type="ECO:0000256" key="3">
    <source>
        <dbReference type="ARBA" id="ARBA00022516"/>
    </source>
</evidence>
<proteinExistence type="inferred from homology"/>
<evidence type="ECO:0000313" key="10">
    <source>
        <dbReference type="Proteomes" id="UP000284841"/>
    </source>
</evidence>
<feature type="domain" description="Phospholipid/glycerol acyltransferase" evidence="8">
    <location>
        <begin position="76"/>
        <end position="191"/>
    </location>
</feature>
<dbReference type="NCBIfam" id="TIGR00530">
    <property type="entry name" value="AGP_acyltrn"/>
    <property type="match status" value="1"/>
</dbReference>
<accession>A0A415E0V6</accession>
<keyword evidence="4 7" id="KW-0808">Transferase</keyword>
<dbReference type="InterPro" id="IPR004552">
    <property type="entry name" value="AGP_acyltrans"/>
</dbReference>
<organism evidence="9 10">
    <name type="scientific">Emergencia timonensis</name>
    <dbReference type="NCBI Taxonomy" id="1776384"/>
    <lineage>
        <taxon>Bacteria</taxon>
        <taxon>Bacillati</taxon>
        <taxon>Bacillota</taxon>
        <taxon>Clostridia</taxon>
        <taxon>Peptostreptococcales</taxon>
        <taxon>Anaerovoracaceae</taxon>
        <taxon>Emergencia</taxon>
    </lineage>
</organism>
<evidence type="ECO:0000256" key="1">
    <source>
        <dbReference type="ARBA" id="ARBA00005189"/>
    </source>
</evidence>
<keyword evidence="7" id="KW-1208">Phospholipid metabolism</keyword>
<dbReference type="AlphaFoldDB" id="A0A415E0V6"/>
<evidence type="ECO:0000259" key="8">
    <source>
        <dbReference type="SMART" id="SM00563"/>
    </source>
</evidence>
<dbReference type="Pfam" id="PF01553">
    <property type="entry name" value="Acyltransferase"/>
    <property type="match status" value="1"/>
</dbReference>
<dbReference type="GeneID" id="83003125"/>
<dbReference type="RefSeq" id="WP_082907343.1">
    <property type="nucleotide sequence ID" value="NZ_AP025567.1"/>
</dbReference>
<gene>
    <name evidence="9" type="ORF">DW099_11180</name>
</gene>
<comment type="catalytic activity">
    <reaction evidence="7">
        <text>a 1-acyl-sn-glycero-3-phosphate + an acyl-CoA = a 1,2-diacyl-sn-glycero-3-phosphate + CoA</text>
        <dbReference type="Rhea" id="RHEA:19709"/>
        <dbReference type="ChEBI" id="CHEBI:57287"/>
        <dbReference type="ChEBI" id="CHEBI:57970"/>
        <dbReference type="ChEBI" id="CHEBI:58342"/>
        <dbReference type="ChEBI" id="CHEBI:58608"/>
        <dbReference type="EC" id="2.3.1.51"/>
    </reaction>
</comment>
<dbReference type="GO" id="GO:0003841">
    <property type="term" value="F:1-acylglycerol-3-phosphate O-acyltransferase activity"/>
    <property type="evidence" value="ECO:0007669"/>
    <property type="project" value="UniProtKB-UniRule"/>
</dbReference>
<name>A0A415E0V6_9FIRM</name>
<dbReference type="PANTHER" id="PTHR10434">
    <property type="entry name" value="1-ACYL-SN-GLYCEROL-3-PHOSPHATE ACYLTRANSFERASE"/>
    <property type="match status" value="1"/>
</dbReference>
<dbReference type="OrthoDB" id="9803035at2"/>
<dbReference type="GO" id="GO:0016020">
    <property type="term" value="C:membrane"/>
    <property type="evidence" value="ECO:0007669"/>
    <property type="project" value="InterPro"/>
</dbReference>
<dbReference type="GO" id="GO:0006654">
    <property type="term" value="P:phosphatidic acid biosynthetic process"/>
    <property type="evidence" value="ECO:0007669"/>
    <property type="project" value="TreeGrafter"/>
</dbReference>